<dbReference type="AlphaFoldDB" id="A0A344PJE4"/>
<feature type="chain" id="PRO_5016889764" evidence="5">
    <location>
        <begin position="21"/>
        <end position="251"/>
    </location>
</feature>
<evidence type="ECO:0000256" key="2">
    <source>
        <dbReference type="ARBA" id="ARBA00023002"/>
    </source>
</evidence>
<dbReference type="InterPro" id="IPR041205">
    <property type="entry name" value="ScsC_N"/>
</dbReference>
<evidence type="ECO:0000256" key="1">
    <source>
        <dbReference type="ARBA" id="ARBA00022729"/>
    </source>
</evidence>
<dbReference type="PANTHER" id="PTHR13887">
    <property type="entry name" value="GLUTATHIONE S-TRANSFERASE KAPPA"/>
    <property type="match status" value="1"/>
</dbReference>
<dbReference type="Proteomes" id="UP000252023">
    <property type="component" value="Chromosome"/>
</dbReference>
<dbReference type="SUPFAM" id="SSF52833">
    <property type="entry name" value="Thioredoxin-like"/>
    <property type="match status" value="1"/>
</dbReference>
<dbReference type="GO" id="GO:0016491">
    <property type="term" value="F:oxidoreductase activity"/>
    <property type="evidence" value="ECO:0007669"/>
    <property type="project" value="UniProtKB-KW"/>
</dbReference>
<dbReference type="Pfam" id="PF01323">
    <property type="entry name" value="DSBA"/>
    <property type="match status" value="1"/>
</dbReference>
<dbReference type="InterPro" id="IPR036249">
    <property type="entry name" value="Thioredoxin-like_sf"/>
</dbReference>
<sequence>MKRLALAVLLTAATALPAAAFDPAAMSEQEREAFGQAVREYLMANPEVLIESINVLEERRAADESKDDRLLVQHFQDELLEDGHSWVGGNPSGDLTMVEFVDYRCGVCRQVFASVEDLVKSDGNIRIIYKDLPILGQDSDTAARFAIAVKQTAGDEAYKKAHDKLMTMRGNVTLDALSKLAAEIGVDPKPVIDAMNTEAVTAVIRANLQLAEKMKIAGTPTFVVGPELLRGVPHGGLEPVVEAVRKGAKAG</sequence>
<evidence type="ECO:0000256" key="5">
    <source>
        <dbReference type="SAM" id="SignalP"/>
    </source>
</evidence>
<dbReference type="KEGG" id="pars:DRW48_07180"/>
<dbReference type="RefSeq" id="WP_114075814.1">
    <property type="nucleotide sequence ID" value="NZ_CP030918.1"/>
</dbReference>
<reference evidence="9" key="1">
    <citation type="submission" date="2018-07" db="EMBL/GenBank/DDBJ databases">
        <title>Genome sequencing of Paracoccus sp. SC2-6.</title>
        <authorList>
            <person name="Heo J."/>
            <person name="Kim S.-J."/>
            <person name="Kwon S.-W."/>
        </authorList>
    </citation>
    <scope>NUCLEOTIDE SEQUENCE [LARGE SCALE GENOMIC DNA]</scope>
    <source>
        <strain evidence="9">SC2-6</strain>
    </source>
</reference>
<dbReference type="Gene3D" id="3.40.30.10">
    <property type="entry name" value="Glutaredoxin"/>
    <property type="match status" value="1"/>
</dbReference>
<dbReference type="Pfam" id="PF18312">
    <property type="entry name" value="ScsC_N"/>
    <property type="match status" value="1"/>
</dbReference>
<dbReference type="PANTHER" id="PTHR13887:SF14">
    <property type="entry name" value="DISULFIDE BOND FORMATION PROTEIN D"/>
    <property type="match status" value="1"/>
</dbReference>
<evidence type="ECO:0000313" key="8">
    <source>
        <dbReference type="EMBL" id="AXC49499.1"/>
    </source>
</evidence>
<dbReference type="CDD" id="cd03023">
    <property type="entry name" value="DsbA_Com1_like"/>
    <property type="match status" value="1"/>
</dbReference>
<evidence type="ECO:0000259" key="7">
    <source>
        <dbReference type="Pfam" id="PF18312"/>
    </source>
</evidence>
<keyword evidence="3" id="KW-1015">Disulfide bond</keyword>
<proteinExistence type="predicted"/>
<gene>
    <name evidence="8" type="ORF">DRW48_07180</name>
</gene>
<dbReference type="EMBL" id="CP030918">
    <property type="protein sequence ID" value="AXC49499.1"/>
    <property type="molecule type" value="Genomic_DNA"/>
</dbReference>
<evidence type="ECO:0000256" key="3">
    <source>
        <dbReference type="ARBA" id="ARBA00023157"/>
    </source>
</evidence>
<feature type="signal peptide" evidence="5">
    <location>
        <begin position="1"/>
        <end position="20"/>
    </location>
</feature>
<evidence type="ECO:0000313" key="9">
    <source>
        <dbReference type="Proteomes" id="UP000252023"/>
    </source>
</evidence>
<keyword evidence="2" id="KW-0560">Oxidoreductase</keyword>
<keyword evidence="9" id="KW-1185">Reference proteome</keyword>
<keyword evidence="4" id="KW-0676">Redox-active center</keyword>
<evidence type="ECO:0000256" key="4">
    <source>
        <dbReference type="ARBA" id="ARBA00023284"/>
    </source>
</evidence>
<accession>A0A344PJE4</accession>
<feature type="domain" description="Copper resistance protein ScsC N-terminal" evidence="7">
    <location>
        <begin position="30"/>
        <end position="62"/>
    </location>
</feature>
<evidence type="ECO:0000259" key="6">
    <source>
        <dbReference type="Pfam" id="PF01323"/>
    </source>
</evidence>
<name>A0A344PJE4_9RHOB</name>
<feature type="domain" description="DSBA-like thioredoxin" evidence="6">
    <location>
        <begin position="97"/>
        <end position="231"/>
    </location>
</feature>
<dbReference type="OrthoDB" id="9780147at2"/>
<keyword evidence="1 5" id="KW-0732">Signal</keyword>
<dbReference type="InterPro" id="IPR001853">
    <property type="entry name" value="DSBA-like_thioredoxin_dom"/>
</dbReference>
<protein>
    <submittedName>
        <fullName evidence="8">DsbA family protein</fullName>
    </submittedName>
</protein>
<organism evidence="8 9">
    <name type="scientific">Paracoccus suum</name>
    <dbReference type="NCBI Taxonomy" id="2259340"/>
    <lineage>
        <taxon>Bacteria</taxon>
        <taxon>Pseudomonadati</taxon>
        <taxon>Pseudomonadota</taxon>
        <taxon>Alphaproteobacteria</taxon>
        <taxon>Rhodobacterales</taxon>
        <taxon>Paracoccaceae</taxon>
        <taxon>Paracoccus</taxon>
    </lineage>
</organism>